<dbReference type="AlphaFoldDB" id="A0A0B0P576"/>
<proteinExistence type="predicted"/>
<keyword evidence="2" id="KW-1185">Reference proteome</keyword>
<reference evidence="2" key="1">
    <citation type="submission" date="2014-09" db="EMBL/GenBank/DDBJ databases">
        <authorList>
            <person name="Mudge J."/>
            <person name="Ramaraj T."/>
            <person name="Lindquist I.E."/>
            <person name="Bharti A.K."/>
            <person name="Sundararajan A."/>
            <person name="Cameron C.T."/>
            <person name="Woodward J.E."/>
            <person name="May G.D."/>
            <person name="Brubaker C."/>
            <person name="Broadhvest J."/>
            <person name="Wilkins T.A."/>
        </authorList>
    </citation>
    <scope>NUCLEOTIDE SEQUENCE</scope>
    <source>
        <strain evidence="2">cv. AKA8401</strain>
    </source>
</reference>
<evidence type="ECO:0000313" key="2">
    <source>
        <dbReference type="Proteomes" id="UP000032142"/>
    </source>
</evidence>
<dbReference type="EMBL" id="KN410798">
    <property type="protein sequence ID" value="KHG18526.1"/>
    <property type="molecule type" value="Genomic_DNA"/>
</dbReference>
<sequence>MSSSYHVHVPLQIIQLNSCNLPNPT</sequence>
<evidence type="ECO:0000313" key="1">
    <source>
        <dbReference type="EMBL" id="KHG18526.1"/>
    </source>
</evidence>
<gene>
    <name evidence="1" type="ORF">F383_26106</name>
</gene>
<dbReference type="Proteomes" id="UP000032142">
    <property type="component" value="Unassembled WGS sequence"/>
</dbReference>
<name>A0A0B0P576_GOSAR</name>
<organism evidence="1 2">
    <name type="scientific">Gossypium arboreum</name>
    <name type="common">Tree cotton</name>
    <name type="synonym">Gossypium nanking</name>
    <dbReference type="NCBI Taxonomy" id="29729"/>
    <lineage>
        <taxon>Eukaryota</taxon>
        <taxon>Viridiplantae</taxon>
        <taxon>Streptophyta</taxon>
        <taxon>Embryophyta</taxon>
        <taxon>Tracheophyta</taxon>
        <taxon>Spermatophyta</taxon>
        <taxon>Magnoliopsida</taxon>
        <taxon>eudicotyledons</taxon>
        <taxon>Gunneridae</taxon>
        <taxon>Pentapetalae</taxon>
        <taxon>rosids</taxon>
        <taxon>malvids</taxon>
        <taxon>Malvales</taxon>
        <taxon>Malvaceae</taxon>
        <taxon>Malvoideae</taxon>
        <taxon>Gossypium</taxon>
    </lineage>
</organism>
<protein>
    <submittedName>
        <fullName evidence="1">Uncharacterized protein</fullName>
    </submittedName>
</protein>
<accession>A0A0B0P576</accession>